<evidence type="ECO:0000256" key="4">
    <source>
        <dbReference type="SAM" id="MobiDB-lite"/>
    </source>
</evidence>
<dbReference type="SUPFAM" id="SSF52540">
    <property type="entry name" value="P-loop containing nucleoside triphosphate hydrolases"/>
    <property type="match status" value="2"/>
</dbReference>
<dbReference type="EMBL" id="JAWDJR010000003">
    <property type="protein sequence ID" value="KAK9978579.1"/>
    <property type="molecule type" value="Genomic_DNA"/>
</dbReference>
<dbReference type="InterPro" id="IPR045058">
    <property type="entry name" value="GIMA/IAN/Toc"/>
</dbReference>
<feature type="region of interest" description="Disordered" evidence="4">
    <location>
        <begin position="418"/>
        <end position="457"/>
    </location>
</feature>
<dbReference type="CDD" id="cd01852">
    <property type="entry name" value="AIG1"/>
    <property type="match status" value="1"/>
</dbReference>
<evidence type="ECO:0000313" key="6">
    <source>
        <dbReference type="EMBL" id="KAK9978579.1"/>
    </source>
</evidence>
<evidence type="ECO:0000259" key="5">
    <source>
        <dbReference type="PROSITE" id="PS51720"/>
    </source>
</evidence>
<feature type="domain" description="AIG1-type G" evidence="5">
    <location>
        <begin position="218"/>
        <end position="417"/>
    </location>
</feature>
<comment type="caution">
    <text evidence="6">The sequence shown here is derived from an EMBL/GenBank/DDBJ whole genome shotgun (WGS) entry which is preliminary data.</text>
</comment>
<feature type="compositionally biased region" description="Basic and acidic residues" evidence="4">
    <location>
        <begin position="418"/>
        <end position="436"/>
    </location>
</feature>
<feature type="domain" description="AIG1-type G" evidence="5">
    <location>
        <begin position="4"/>
        <end position="206"/>
    </location>
</feature>
<name>A0AAW2AXW4_CULAL</name>
<sequence length="530" mass="59589">MEPNAQLNFILMGKKRAGKSSTGNTILGRQAFTSKKSSKSVMQDVAVESETVDGFPVTVYDTPGLFGRDMSTEEIQKLLEPVLKNCKLGLLVFLLVIKPDSFTEEDNVTVEKIEKFLEDEGLNNTWILFPRGDELEEENMTIEEIIDENEPLKTLVEKYDQRYYVFNNKKKEHSTQTKLLLIKIIQRSLGIKDGGSLTRLIPDSRANTHDGPQIDDNPSSRRIVLLGKTGVGKSAAGNTILGDNVFRSEQSTRSVTSECSKKYITVSGRKVFVVDTPGFFDTYMNPEELMIKIGKSVYISSPGPHAFLIVFPVTMRFTEEEKMIPQIIEMMFGEEVLKYSIILFTHGDLLTRNLQELIEENSALRHLVQQCGGRFHIFNNEDQNNREQVNDLLQKIDRMIEQNGGGHYSNQMFEDAQRFRQEEEKRKKQQEIERGRQKQQNIRPELEAHKKSNSETNSEFTQFLKKYENNLRLSAFAVGRHNHSAEFIGACVGGLLGAVLGFRQGIAGAAAGATAGAAVGAGLVRAGFFK</sequence>
<dbReference type="AlphaFoldDB" id="A0AAW2AXW4"/>
<dbReference type="FunFam" id="3.40.50.300:FF:000366">
    <property type="entry name" value="GTPase, IMAP family member 2"/>
    <property type="match status" value="1"/>
</dbReference>
<evidence type="ECO:0000313" key="7">
    <source>
        <dbReference type="Proteomes" id="UP001479290"/>
    </source>
</evidence>
<evidence type="ECO:0000256" key="2">
    <source>
        <dbReference type="ARBA" id="ARBA00022741"/>
    </source>
</evidence>
<protein>
    <recommendedName>
        <fullName evidence="5">AIG1-type G domain-containing protein</fullName>
    </recommendedName>
</protein>
<evidence type="ECO:0000256" key="3">
    <source>
        <dbReference type="ARBA" id="ARBA00023134"/>
    </source>
</evidence>
<gene>
    <name evidence="6" type="ORF">ABG768_020324</name>
</gene>
<comment type="similarity">
    <text evidence="1">Belongs to the TRAFAC class TrmE-Era-EngA-EngB-Septin-like GTPase superfamily. AIG1/Toc34/Toc159-like paraseptin GTPase family. IAN subfamily.</text>
</comment>
<organism evidence="6 7">
    <name type="scientific">Culter alburnus</name>
    <name type="common">Topmouth culter</name>
    <dbReference type="NCBI Taxonomy" id="194366"/>
    <lineage>
        <taxon>Eukaryota</taxon>
        <taxon>Metazoa</taxon>
        <taxon>Chordata</taxon>
        <taxon>Craniata</taxon>
        <taxon>Vertebrata</taxon>
        <taxon>Euteleostomi</taxon>
        <taxon>Actinopterygii</taxon>
        <taxon>Neopterygii</taxon>
        <taxon>Teleostei</taxon>
        <taxon>Ostariophysi</taxon>
        <taxon>Cypriniformes</taxon>
        <taxon>Xenocyprididae</taxon>
        <taxon>Xenocypridinae</taxon>
        <taxon>Culter</taxon>
    </lineage>
</organism>
<keyword evidence="2" id="KW-0547">Nucleotide-binding</keyword>
<proteinExistence type="inferred from homology"/>
<dbReference type="Gene3D" id="3.40.50.300">
    <property type="entry name" value="P-loop containing nucleotide triphosphate hydrolases"/>
    <property type="match status" value="2"/>
</dbReference>
<dbReference type="Proteomes" id="UP001479290">
    <property type="component" value="Unassembled WGS sequence"/>
</dbReference>
<dbReference type="InterPro" id="IPR027417">
    <property type="entry name" value="P-loop_NTPase"/>
</dbReference>
<accession>A0AAW2AXW4</accession>
<evidence type="ECO:0000256" key="1">
    <source>
        <dbReference type="ARBA" id="ARBA00008535"/>
    </source>
</evidence>
<feature type="compositionally biased region" description="Basic and acidic residues" evidence="4">
    <location>
        <begin position="444"/>
        <end position="453"/>
    </location>
</feature>
<dbReference type="PROSITE" id="PS51720">
    <property type="entry name" value="G_AIG1"/>
    <property type="match status" value="2"/>
</dbReference>
<keyword evidence="3" id="KW-0342">GTP-binding</keyword>
<dbReference type="Pfam" id="PF04548">
    <property type="entry name" value="AIG1"/>
    <property type="match status" value="2"/>
</dbReference>
<keyword evidence="7" id="KW-1185">Reference proteome</keyword>
<dbReference type="InterPro" id="IPR006703">
    <property type="entry name" value="G_AIG1"/>
</dbReference>
<dbReference type="PANTHER" id="PTHR10903:SF186">
    <property type="entry name" value="GTPASE IMAP FAMILY MEMBER 4-LIKE-RELATED"/>
    <property type="match status" value="1"/>
</dbReference>
<reference evidence="6 7" key="1">
    <citation type="submission" date="2024-05" db="EMBL/GenBank/DDBJ databases">
        <title>A high-quality chromosomal-level genome assembly of Topmouth culter (Culter alburnus).</title>
        <authorList>
            <person name="Zhao H."/>
        </authorList>
    </citation>
    <scope>NUCLEOTIDE SEQUENCE [LARGE SCALE GENOMIC DNA]</scope>
    <source>
        <strain evidence="6">CATC2023</strain>
        <tissue evidence="6">Muscle</tissue>
    </source>
</reference>
<dbReference type="GO" id="GO:0005525">
    <property type="term" value="F:GTP binding"/>
    <property type="evidence" value="ECO:0007669"/>
    <property type="project" value="UniProtKB-KW"/>
</dbReference>
<dbReference type="PANTHER" id="PTHR10903">
    <property type="entry name" value="GTPASE, IMAP FAMILY MEMBER-RELATED"/>
    <property type="match status" value="1"/>
</dbReference>